<keyword evidence="1" id="KW-0472">Membrane</keyword>
<gene>
    <name evidence="2" type="ORF">KGB56_18105</name>
</gene>
<reference evidence="2 3" key="1">
    <citation type="journal article" date="2021" name="Angew. Chem. Int. Ed. Engl.">
        <title>A novel family of nonribosomal peptides modulate collective behavior in Pseudovibrio bacteria isolated from marine sponges.</title>
        <authorList>
            <person name="Ioca L.P."/>
            <person name="Dai Y."/>
            <person name="Kunakom S."/>
            <person name="Diaz-Espinosa J."/>
            <person name="Krunic A."/>
            <person name="Crnkovic C.M."/>
            <person name="Orjala J."/>
            <person name="Sanchez L.M."/>
            <person name="Ferreira A.G."/>
            <person name="Berlinck R.G.S."/>
            <person name="Eustaquio A.S."/>
        </authorList>
    </citation>
    <scope>NUCLEOTIDE SEQUENCE [LARGE SCALE GENOMIC DNA]</scope>
    <source>
        <strain evidence="2 3">Ab134</strain>
    </source>
</reference>
<keyword evidence="1" id="KW-0812">Transmembrane</keyword>
<keyword evidence="3" id="KW-1185">Reference proteome</keyword>
<sequence length="43" mass="4552">MIATGLLDIGVPAQVAALGKVATFVLAVIFVAQTTRRRSDRKP</sequence>
<keyword evidence="1" id="KW-1133">Transmembrane helix</keyword>
<protein>
    <submittedName>
        <fullName evidence="2">Thiamine-phosphate pyrophosphorylase</fullName>
    </submittedName>
</protein>
<proteinExistence type="predicted"/>
<dbReference type="Proteomes" id="UP000680706">
    <property type="component" value="Chromosome"/>
</dbReference>
<name>A0ABX8AXX5_9HYPH</name>
<organism evidence="2 3">
    <name type="scientific">Pseudovibrio brasiliensis</name>
    <dbReference type="NCBI Taxonomy" id="1898042"/>
    <lineage>
        <taxon>Bacteria</taxon>
        <taxon>Pseudomonadati</taxon>
        <taxon>Pseudomonadota</taxon>
        <taxon>Alphaproteobacteria</taxon>
        <taxon>Hyphomicrobiales</taxon>
        <taxon>Stappiaceae</taxon>
        <taxon>Pseudovibrio</taxon>
    </lineage>
</organism>
<feature type="transmembrane region" description="Helical" evidence="1">
    <location>
        <begin position="12"/>
        <end position="32"/>
    </location>
</feature>
<evidence type="ECO:0000256" key="1">
    <source>
        <dbReference type="SAM" id="Phobius"/>
    </source>
</evidence>
<evidence type="ECO:0000313" key="2">
    <source>
        <dbReference type="EMBL" id="QUS58151.1"/>
    </source>
</evidence>
<evidence type="ECO:0000313" key="3">
    <source>
        <dbReference type="Proteomes" id="UP000680706"/>
    </source>
</evidence>
<dbReference type="EMBL" id="CP074126">
    <property type="protein sequence ID" value="QUS58151.1"/>
    <property type="molecule type" value="Genomic_DNA"/>
</dbReference>
<accession>A0ABX8AXX5</accession>